<evidence type="ECO:0000313" key="2">
    <source>
        <dbReference type="EMBL" id="GBP31342.1"/>
    </source>
</evidence>
<comment type="caution">
    <text evidence="2">The sequence shown here is derived from an EMBL/GenBank/DDBJ whole genome shotgun (WGS) entry which is preliminary data.</text>
</comment>
<dbReference type="OrthoDB" id="410104at2759"/>
<dbReference type="PROSITE" id="PS50878">
    <property type="entry name" value="RT_POL"/>
    <property type="match status" value="1"/>
</dbReference>
<dbReference type="PANTHER" id="PTHR47027:SF20">
    <property type="entry name" value="REVERSE TRANSCRIPTASE-LIKE PROTEIN WITH RNA-DIRECTED DNA POLYMERASE DOMAIN"/>
    <property type="match status" value="1"/>
</dbReference>
<name>A0A4C1UZF9_EUMVA</name>
<dbReference type="Pfam" id="PF00078">
    <property type="entry name" value="RVT_1"/>
    <property type="match status" value="1"/>
</dbReference>
<dbReference type="PANTHER" id="PTHR47027">
    <property type="entry name" value="REVERSE TRANSCRIPTASE DOMAIN-CONTAINING PROTEIN"/>
    <property type="match status" value="1"/>
</dbReference>
<protein>
    <submittedName>
        <fullName evidence="2">Uncharacterized transposon-derived protein F52C9.6</fullName>
    </submittedName>
</protein>
<dbReference type="AlphaFoldDB" id="A0A4C1UZF9"/>
<gene>
    <name evidence="2" type="ORF">EVAR_13461_1</name>
</gene>
<dbReference type="EMBL" id="BGZK01000245">
    <property type="protein sequence ID" value="GBP31342.1"/>
    <property type="molecule type" value="Genomic_DNA"/>
</dbReference>
<sequence length="168" mass="19596">MDGTLLTHLIFADDIVLFAKTPEVINKMIENHALKSKKVGLKLNPEKTRVMSNANKVDTVRQHYNSQTTIIYTDEYIYLGQRITQNESLCKEMKRQDTNGWKRYWSLKEAIEDKKLHINIKNKLFNTCILPVLMYGCQSWKLTQEMTSKFATCQSAIEWSMLNVKKSD</sequence>
<dbReference type="Proteomes" id="UP000299102">
    <property type="component" value="Unassembled WGS sequence"/>
</dbReference>
<reference evidence="2 3" key="1">
    <citation type="journal article" date="2019" name="Commun. Biol.">
        <title>The bagworm genome reveals a unique fibroin gene that provides high tensile strength.</title>
        <authorList>
            <person name="Kono N."/>
            <person name="Nakamura H."/>
            <person name="Ohtoshi R."/>
            <person name="Tomita M."/>
            <person name="Numata K."/>
            <person name="Arakawa K."/>
        </authorList>
    </citation>
    <scope>NUCLEOTIDE SEQUENCE [LARGE SCALE GENOMIC DNA]</scope>
</reference>
<dbReference type="STRING" id="151549.A0A4C1UZF9"/>
<feature type="domain" description="Reverse transcriptase" evidence="1">
    <location>
        <begin position="1"/>
        <end position="83"/>
    </location>
</feature>
<evidence type="ECO:0000259" key="1">
    <source>
        <dbReference type="PROSITE" id="PS50878"/>
    </source>
</evidence>
<dbReference type="InterPro" id="IPR000477">
    <property type="entry name" value="RT_dom"/>
</dbReference>
<dbReference type="InterPro" id="IPR043502">
    <property type="entry name" value="DNA/RNA_pol_sf"/>
</dbReference>
<organism evidence="2 3">
    <name type="scientific">Eumeta variegata</name>
    <name type="common">Bagworm moth</name>
    <name type="synonym">Eumeta japonica</name>
    <dbReference type="NCBI Taxonomy" id="151549"/>
    <lineage>
        <taxon>Eukaryota</taxon>
        <taxon>Metazoa</taxon>
        <taxon>Ecdysozoa</taxon>
        <taxon>Arthropoda</taxon>
        <taxon>Hexapoda</taxon>
        <taxon>Insecta</taxon>
        <taxon>Pterygota</taxon>
        <taxon>Neoptera</taxon>
        <taxon>Endopterygota</taxon>
        <taxon>Lepidoptera</taxon>
        <taxon>Glossata</taxon>
        <taxon>Ditrysia</taxon>
        <taxon>Tineoidea</taxon>
        <taxon>Psychidae</taxon>
        <taxon>Oiketicinae</taxon>
        <taxon>Eumeta</taxon>
    </lineage>
</organism>
<dbReference type="SUPFAM" id="SSF56672">
    <property type="entry name" value="DNA/RNA polymerases"/>
    <property type="match status" value="1"/>
</dbReference>
<evidence type="ECO:0000313" key="3">
    <source>
        <dbReference type="Proteomes" id="UP000299102"/>
    </source>
</evidence>
<keyword evidence="3" id="KW-1185">Reference proteome</keyword>
<accession>A0A4C1UZF9</accession>
<proteinExistence type="predicted"/>
<dbReference type="GO" id="GO:0071897">
    <property type="term" value="P:DNA biosynthetic process"/>
    <property type="evidence" value="ECO:0007669"/>
    <property type="project" value="UniProtKB-ARBA"/>
</dbReference>